<accession>A0AAD3T6T7</accession>
<dbReference type="AlphaFoldDB" id="A0AAD3T6T7"/>
<dbReference type="InterPro" id="IPR005786">
    <property type="entry name" value="B_amino_transII"/>
</dbReference>
<dbReference type="EMBL" id="BSYO01000026">
    <property type="protein sequence ID" value="GMH23799.1"/>
    <property type="molecule type" value="Genomic_DNA"/>
</dbReference>
<comment type="cofactor">
    <cofactor evidence="1">
        <name>pyridoxal 5'-phosphate</name>
        <dbReference type="ChEBI" id="CHEBI:597326"/>
    </cofactor>
</comment>
<dbReference type="SUPFAM" id="SSF56752">
    <property type="entry name" value="D-aminoacid aminotransferase-like PLP-dependent enzymes"/>
    <property type="match status" value="1"/>
</dbReference>
<dbReference type="GO" id="GO:0009507">
    <property type="term" value="C:chloroplast"/>
    <property type="evidence" value="ECO:0007669"/>
    <property type="project" value="TreeGrafter"/>
</dbReference>
<evidence type="ECO:0000256" key="3">
    <source>
        <dbReference type="ARBA" id="ARBA00022898"/>
    </source>
</evidence>
<dbReference type="InterPro" id="IPR036038">
    <property type="entry name" value="Aminotransferase-like"/>
</dbReference>
<comment type="caution">
    <text evidence="4">The sequence shown here is derived from an EMBL/GenBank/DDBJ whole genome shotgun (WGS) entry which is preliminary data.</text>
</comment>
<reference evidence="4" key="1">
    <citation type="submission" date="2023-05" db="EMBL/GenBank/DDBJ databases">
        <title>Nepenthes gracilis genome sequencing.</title>
        <authorList>
            <person name="Fukushima K."/>
        </authorList>
    </citation>
    <scope>NUCLEOTIDE SEQUENCE</scope>
    <source>
        <strain evidence="4">SING2019-196</strain>
    </source>
</reference>
<keyword evidence="3" id="KW-0663">Pyridoxal phosphate</keyword>
<dbReference type="InterPro" id="IPR043131">
    <property type="entry name" value="BCAT-like_N"/>
</dbReference>
<organism evidence="4 5">
    <name type="scientific">Nepenthes gracilis</name>
    <name type="common">Slender pitcher plant</name>
    <dbReference type="NCBI Taxonomy" id="150966"/>
    <lineage>
        <taxon>Eukaryota</taxon>
        <taxon>Viridiplantae</taxon>
        <taxon>Streptophyta</taxon>
        <taxon>Embryophyta</taxon>
        <taxon>Tracheophyta</taxon>
        <taxon>Spermatophyta</taxon>
        <taxon>Magnoliopsida</taxon>
        <taxon>eudicotyledons</taxon>
        <taxon>Gunneridae</taxon>
        <taxon>Pentapetalae</taxon>
        <taxon>Caryophyllales</taxon>
        <taxon>Nepenthaceae</taxon>
        <taxon>Nepenthes</taxon>
    </lineage>
</organism>
<dbReference type="PANTHER" id="PTHR42825">
    <property type="entry name" value="AMINO ACID AMINOTRANSFERASE"/>
    <property type="match status" value="1"/>
</dbReference>
<evidence type="ECO:0000313" key="4">
    <source>
        <dbReference type="EMBL" id="GMH23799.1"/>
    </source>
</evidence>
<gene>
    <name evidence="4" type="ORF">Nepgr_025642</name>
</gene>
<proteinExistence type="inferred from homology"/>
<evidence type="ECO:0000313" key="5">
    <source>
        <dbReference type="Proteomes" id="UP001279734"/>
    </source>
</evidence>
<name>A0AAD3T6T7_NEPGR</name>
<dbReference type="Gene3D" id="3.30.470.10">
    <property type="match status" value="1"/>
</dbReference>
<sequence>MVEFVLLCYEGLFEGLKAYRKQDGNIFLFHPDEYALRLRMGAERMCVPAPTVEQSVEAAKNTVLANEHWAMTNQ</sequence>
<dbReference type="Proteomes" id="UP001279734">
    <property type="component" value="Unassembled WGS sequence"/>
</dbReference>
<dbReference type="GO" id="GO:0009081">
    <property type="term" value="P:branched-chain amino acid metabolic process"/>
    <property type="evidence" value="ECO:0007669"/>
    <property type="project" value="InterPro"/>
</dbReference>
<keyword evidence="5" id="KW-1185">Reference proteome</keyword>
<evidence type="ECO:0000256" key="1">
    <source>
        <dbReference type="ARBA" id="ARBA00001933"/>
    </source>
</evidence>
<protein>
    <submittedName>
        <fullName evidence="4">Uncharacterized protein</fullName>
    </submittedName>
</protein>
<dbReference type="GO" id="GO:0004084">
    <property type="term" value="F:branched-chain-amino-acid transaminase activity"/>
    <property type="evidence" value="ECO:0007669"/>
    <property type="project" value="InterPro"/>
</dbReference>
<evidence type="ECO:0000256" key="2">
    <source>
        <dbReference type="ARBA" id="ARBA00009320"/>
    </source>
</evidence>
<dbReference type="PANTHER" id="PTHR42825:SF2">
    <property type="entry name" value="BRANCHED-CHAIN-AMINO-ACID AMINOTRANSFERASE 3, CHLOROPLASTIC-RELATED"/>
    <property type="match status" value="1"/>
</dbReference>
<comment type="similarity">
    <text evidence="2">Belongs to the class-IV pyridoxal-phosphate-dependent aminotransferase family.</text>
</comment>